<evidence type="ECO:0000259" key="1">
    <source>
        <dbReference type="Pfam" id="PF25534"/>
    </source>
</evidence>
<dbReference type="InterPro" id="IPR057678">
    <property type="entry name" value="DUF7918"/>
</dbReference>
<protein>
    <recommendedName>
        <fullName evidence="1">DUF7918 domain-containing protein</fullName>
    </recommendedName>
</protein>
<keyword evidence="3" id="KW-1185">Reference proteome</keyword>
<name>A0AAD2HSF3_9AGAR</name>
<dbReference type="EMBL" id="CAVNYO010000444">
    <property type="protein sequence ID" value="CAK5281316.1"/>
    <property type="molecule type" value="Genomic_DNA"/>
</dbReference>
<comment type="caution">
    <text evidence="2">The sequence shown here is derived from an EMBL/GenBank/DDBJ whole genome shotgun (WGS) entry which is preliminary data.</text>
</comment>
<sequence>MLHFDTFDAWLTIDGQEAVEYGVETAADEKKVTCWIASQLGKTFAVHVRSNGYLGTIAVCTTMDGRDTGGRGMPGGLRTPSTVCIDGVSGEKDKRPFMFSSLELSDDDRLLGQSSVHQDLGRIDVQLIPALFSNPVPRHDYVSLEALKIHERSKKAVTQHVSYVCPLSLLLLRTAETLHVYEDWDSLRIYPCRLDLSLRTVSERIWSISRSGIDPSVRAAQWRLCAHDFGKSLTPSKEVLRANGIAPPAVRPPSPPAREVKPLRDTNSVEVKDEKKMEVKRGAGDVIDLTVDDSPPKKKVKRENKAHIVGEVIDLT</sequence>
<reference evidence="2" key="1">
    <citation type="submission" date="2023-11" db="EMBL/GenBank/DDBJ databases">
        <authorList>
            <person name="De Vega J J."/>
            <person name="De Vega J J."/>
        </authorList>
    </citation>
    <scope>NUCLEOTIDE SEQUENCE</scope>
</reference>
<dbReference type="Proteomes" id="UP001295794">
    <property type="component" value="Unassembled WGS sequence"/>
</dbReference>
<feature type="domain" description="DUF7918" evidence="1">
    <location>
        <begin position="11"/>
        <end position="163"/>
    </location>
</feature>
<dbReference type="AlphaFoldDB" id="A0AAD2HSF3"/>
<evidence type="ECO:0000313" key="2">
    <source>
        <dbReference type="EMBL" id="CAK5281316.1"/>
    </source>
</evidence>
<dbReference type="Pfam" id="PF25534">
    <property type="entry name" value="DUF7918"/>
    <property type="match status" value="1"/>
</dbReference>
<gene>
    <name evidence="2" type="ORF">MYCIT1_LOCUS32347</name>
</gene>
<dbReference type="PANTHER" id="PTHR36223:SF1">
    <property type="entry name" value="TRANSCRIPTION ELONGATION FACTOR EAF N-TERMINAL DOMAIN-CONTAINING PROTEIN"/>
    <property type="match status" value="1"/>
</dbReference>
<organism evidence="2 3">
    <name type="scientific">Mycena citricolor</name>
    <dbReference type="NCBI Taxonomy" id="2018698"/>
    <lineage>
        <taxon>Eukaryota</taxon>
        <taxon>Fungi</taxon>
        <taxon>Dikarya</taxon>
        <taxon>Basidiomycota</taxon>
        <taxon>Agaricomycotina</taxon>
        <taxon>Agaricomycetes</taxon>
        <taxon>Agaricomycetidae</taxon>
        <taxon>Agaricales</taxon>
        <taxon>Marasmiineae</taxon>
        <taxon>Mycenaceae</taxon>
        <taxon>Mycena</taxon>
    </lineage>
</organism>
<dbReference type="PANTHER" id="PTHR36223">
    <property type="entry name" value="BETA-LACTAMASE-TYPE TRANSPEPTIDASE FOLD DOMAIN CONTAINING PROTEIN"/>
    <property type="match status" value="1"/>
</dbReference>
<accession>A0AAD2HSF3</accession>
<proteinExistence type="predicted"/>
<evidence type="ECO:0000313" key="3">
    <source>
        <dbReference type="Proteomes" id="UP001295794"/>
    </source>
</evidence>